<reference evidence="10 11" key="1">
    <citation type="submission" date="2020-11" db="EMBL/GenBank/DDBJ databases">
        <authorList>
            <person name="Wallbank WR R."/>
            <person name="Pardo Diaz C."/>
            <person name="Kozak K."/>
            <person name="Martin S."/>
            <person name="Jiggins C."/>
            <person name="Moest M."/>
            <person name="Warren A I."/>
            <person name="Generalovic N T."/>
            <person name="Byers J.R.P. K."/>
            <person name="Montejo-Kovacevich G."/>
            <person name="Yen C E."/>
        </authorList>
    </citation>
    <scope>NUCLEOTIDE SEQUENCE [LARGE SCALE GENOMIC DNA]</scope>
</reference>
<dbReference type="FunCoup" id="A0A7R8V200">
    <property type="interactions" value="1132"/>
</dbReference>
<keyword evidence="3" id="KW-0067">ATP-binding</keyword>
<accession>A0A7R8V200</accession>
<organism evidence="10 11">
    <name type="scientific">Hermetia illucens</name>
    <name type="common">Black soldier fly</name>
    <dbReference type="NCBI Taxonomy" id="343691"/>
    <lineage>
        <taxon>Eukaryota</taxon>
        <taxon>Metazoa</taxon>
        <taxon>Ecdysozoa</taxon>
        <taxon>Arthropoda</taxon>
        <taxon>Hexapoda</taxon>
        <taxon>Insecta</taxon>
        <taxon>Pterygota</taxon>
        <taxon>Neoptera</taxon>
        <taxon>Endopterygota</taxon>
        <taxon>Diptera</taxon>
        <taxon>Brachycera</taxon>
        <taxon>Stratiomyomorpha</taxon>
        <taxon>Stratiomyidae</taxon>
        <taxon>Hermetiinae</taxon>
        <taxon>Hermetia</taxon>
    </lineage>
</organism>
<dbReference type="FunFam" id="3.40.50.300:FF:000663">
    <property type="entry name" value="von Willebrand factor A domain containing 8"/>
    <property type="match status" value="1"/>
</dbReference>
<evidence type="ECO:0000256" key="4">
    <source>
        <dbReference type="ARBA" id="ARBA00022946"/>
    </source>
</evidence>
<dbReference type="Pfam" id="PF07728">
    <property type="entry name" value="AAA_5"/>
    <property type="match status" value="3"/>
</dbReference>
<protein>
    <recommendedName>
        <fullName evidence="7">von Willebrand factor A domain-containing protein 8</fullName>
    </recommendedName>
</protein>
<dbReference type="PROSITE" id="PS50234">
    <property type="entry name" value="VWFA"/>
    <property type="match status" value="1"/>
</dbReference>
<dbReference type="PANTHER" id="PTHR21610:SF9">
    <property type="entry name" value="VON WILLEBRAND FACTOR A DOMAIN-CONTAINING PROTEIN 8"/>
    <property type="match status" value="1"/>
</dbReference>
<feature type="region of interest" description="Disordered" evidence="8">
    <location>
        <begin position="1024"/>
        <end position="1059"/>
    </location>
</feature>
<keyword evidence="2" id="KW-0547">Nucleotide-binding</keyword>
<feature type="domain" description="VWFA" evidence="9">
    <location>
        <begin position="1197"/>
        <end position="1380"/>
    </location>
</feature>
<dbReference type="EMBL" id="LR899013">
    <property type="protein sequence ID" value="CAD7091019.1"/>
    <property type="molecule type" value="Genomic_DNA"/>
</dbReference>
<dbReference type="InterPro" id="IPR011704">
    <property type="entry name" value="ATPase_dyneun-rel_AAA"/>
</dbReference>
<evidence type="ECO:0000256" key="7">
    <source>
        <dbReference type="ARBA" id="ARBA00070377"/>
    </source>
</evidence>
<sequence>MWLTRGASVFRGMQVTHRNWIKRKTACNYGTTTGEGRITIDDVTKELKTPKNPELVPQKYVSVDETGAYALSQTALHHLRWMMQKDNLKQDMFLLGQPGPLRRTLAMQYLQLTQRELEYIALSRDTTESDLKQRREIKDKAAVYFDQCAVRAAVNGRILILDGVEHAERNVLPILNNLLENREMHLENGKFLMSPERYDKLLQTYSKEELDKWGLLRVSEDFRVIALGLPTQKYKGTPLDPPLRSRFQSRNVSHYSYSEVFRELHDVAPNLEASELQKLVSFGMAVLASDSTSSLPDFPIDNLRSVAQMMDSNPAITVHEALLHLYPFKTLLPRESQDQITTLFDSLKIPITPNRPIKSIEVTKTDSDLVDFQIDGHTIAVNGGPKKIRKTEGFIDIDYQRSLLSSMIQMYAVGDICLIGPKGVGKSTLSLQLVNWLGQSIEPMVLYEDMTSRDLIQQRVTTPDGDTIWRDSPLVRAAKTGSVAILDGIDRLHKSTITVLQRLIHDRELQLCDGNILVRRDRYEELLKTFSARELFDKGILPIHKSFKIIALADPPNVSSSNNWLTSEILSLFLFLEIRPLHATEEMKIINKLYSNLDENIQKVVKLSHILRESKDPMMQSLSTTLSTRQLIKIAHRMSVYPPAKEGESSLNSVYEIVQNAFLAKFLPALPRAALESAMERAGIHKPSAKMAKQKSIEVEGDVLRIGNTSYTVVKTEAESKVPSTLFYDVPQHVEILERLLQDFMIGEHLLLVGNQGVGKNKLVDKLLSLMHRPREYLQLHRDTTVHSLTVQSSLRDGMVVFEDSPLVKAVKSGHVLVIDEADKAPVNVTCILRTLVENGEMTLSDGRKIVPYGMEVNTKDADKVIQTHRDFRVIVLANRPGFPFLGNDFFASLGDVFSCIAIDNPSPSSEIFLLQQYGPSVPKTTLSTLVNAFGELRTMADEGLLNYPYSTREVVNIVKHLEKFPNESMSELVGNVLDFDKYSPEVLDQVTQVLLKHGLAIETYAKNELAKERKKREIQMTVERKSGLDVSQPKHGKVDPKNEPHVGGNTWAGGTGGRDTAGLGGKGGPYRLDAGHTVHQLSDAEKDDIPEEVKLAAREMNRKAFADKLKEIQMTAYDHSVYEQFSAPIRRQVQQLKAILSALQTKSKERLWQKYQTAGELDDTRLIEGITGEKNIYRRRADVNPFADQVQEKPKRLRLIVDVSGSMYRFNGYDGRLDRELEAVVMVMEAFEGFESKIVYDIIGHSGESPNIPFVQVDKTPKTDKDRLETIKMMHAHSQYCWSGDHTLAATHHSIDSLSKEDHDDSIVIVLSDANLRRYNINPKKLSEILKMGEPKVQAYVIFIGSLSEEAEIINSKMPAGHGFVCMDLTKLPQILKQIFTSSIV</sequence>
<dbReference type="Proteomes" id="UP000594454">
    <property type="component" value="Chromosome 5"/>
</dbReference>
<evidence type="ECO:0000256" key="8">
    <source>
        <dbReference type="SAM" id="MobiDB-lite"/>
    </source>
</evidence>
<dbReference type="InParanoid" id="A0A7R8V200"/>
<name>A0A7R8V200_HERIL</name>
<dbReference type="InterPro" id="IPR027417">
    <property type="entry name" value="P-loop_NTPase"/>
</dbReference>
<evidence type="ECO:0000256" key="2">
    <source>
        <dbReference type="ARBA" id="ARBA00022741"/>
    </source>
</evidence>
<dbReference type="SMART" id="SM00327">
    <property type="entry name" value="VWA"/>
    <property type="match status" value="1"/>
</dbReference>
<dbReference type="FunFam" id="3.40.50.300:FF:000587">
    <property type="entry name" value="von Willebrand factor A domain containing 8"/>
    <property type="match status" value="1"/>
</dbReference>
<dbReference type="Gene3D" id="3.40.50.300">
    <property type="entry name" value="P-loop containing nucleotide triphosphate hydrolases"/>
    <property type="match status" value="3"/>
</dbReference>
<dbReference type="GO" id="GO:0032991">
    <property type="term" value="C:protein-containing complex"/>
    <property type="evidence" value="ECO:0007669"/>
    <property type="project" value="UniProtKB-ARBA"/>
</dbReference>
<dbReference type="SUPFAM" id="SSF53300">
    <property type="entry name" value="vWA-like"/>
    <property type="match status" value="1"/>
</dbReference>
<dbReference type="InterPro" id="IPR036465">
    <property type="entry name" value="vWFA_dom_sf"/>
</dbReference>
<dbReference type="PANTHER" id="PTHR21610">
    <property type="entry name" value="VON WILLEBRAND FACTOR A DOMAIN-CONTAINING PROTEIN 8"/>
    <property type="match status" value="1"/>
</dbReference>
<keyword evidence="5" id="KW-0496">Mitochondrion</keyword>
<comment type="subcellular location">
    <subcellularLocation>
        <location evidence="1">Mitochondrion</location>
    </subcellularLocation>
</comment>
<evidence type="ECO:0000256" key="3">
    <source>
        <dbReference type="ARBA" id="ARBA00022840"/>
    </source>
</evidence>
<keyword evidence="11" id="KW-1185">Reference proteome</keyword>
<dbReference type="Gene3D" id="3.40.50.410">
    <property type="entry name" value="von Willebrand factor, type A domain"/>
    <property type="match status" value="1"/>
</dbReference>
<evidence type="ECO:0000313" key="11">
    <source>
        <dbReference type="Proteomes" id="UP000594454"/>
    </source>
</evidence>
<evidence type="ECO:0000259" key="9">
    <source>
        <dbReference type="PROSITE" id="PS50234"/>
    </source>
</evidence>
<dbReference type="InterPro" id="IPR002035">
    <property type="entry name" value="VWF_A"/>
</dbReference>
<dbReference type="OrthoDB" id="5186at2759"/>
<dbReference type="GO" id="GO:0005524">
    <property type="term" value="F:ATP binding"/>
    <property type="evidence" value="ECO:0007669"/>
    <property type="project" value="UniProtKB-KW"/>
</dbReference>
<keyword evidence="4" id="KW-0809">Transit peptide</keyword>
<dbReference type="GO" id="GO:0005739">
    <property type="term" value="C:mitochondrion"/>
    <property type="evidence" value="ECO:0007669"/>
    <property type="project" value="UniProtKB-SubCell"/>
</dbReference>
<evidence type="ECO:0000256" key="6">
    <source>
        <dbReference type="ARBA" id="ARBA00055988"/>
    </source>
</evidence>
<proteinExistence type="predicted"/>
<evidence type="ECO:0000313" key="10">
    <source>
        <dbReference type="EMBL" id="CAD7091019.1"/>
    </source>
</evidence>
<dbReference type="InterPro" id="IPR039891">
    <property type="entry name" value="VWA8"/>
</dbReference>
<comment type="function">
    <text evidence="6">Exhibits ATPase activity in vitro.</text>
</comment>
<dbReference type="SUPFAM" id="SSF52540">
    <property type="entry name" value="P-loop containing nucleoside triphosphate hydrolases"/>
    <property type="match status" value="3"/>
</dbReference>
<dbReference type="GO" id="GO:0016887">
    <property type="term" value="F:ATP hydrolysis activity"/>
    <property type="evidence" value="ECO:0007669"/>
    <property type="project" value="InterPro"/>
</dbReference>
<dbReference type="OMA" id="GTHIVHP"/>
<evidence type="ECO:0000256" key="1">
    <source>
        <dbReference type="ARBA" id="ARBA00004173"/>
    </source>
</evidence>
<evidence type="ECO:0000256" key="5">
    <source>
        <dbReference type="ARBA" id="ARBA00023128"/>
    </source>
</evidence>
<gene>
    <name evidence="10" type="ORF">HERILL_LOCUS13469</name>
</gene>